<dbReference type="InterPro" id="IPR046373">
    <property type="entry name" value="Acyl-CoA_Oxase/DH_mid-dom_sf"/>
</dbReference>
<protein>
    <submittedName>
        <fullName evidence="1">Acyl-CoA dehydrogenase</fullName>
    </submittedName>
</protein>
<dbReference type="InterPro" id="IPR009100">
    <property type="entry name" value="AcylCoA_DH/oxidase_NM_dom_sf"/>
</dbReference>
<dbReference type="GO" id="GO:0016627">
    <property type="term" value="F:oxidoreductase activity, acting on the CH-CH group of donors"/>
    <property type="evidence" value="ECO:0007669"/>
    <property type="project" value="InterPro"/>
</dbReference>
<sequence length="361" mass="37563">MPDGTRPVRLQDGSPPPDLLLAPLPGTVADALRVVVTWPDDLLPGAGATAGLWEVLATLAAHDLAVARAVEPHLDARAVLDQAAGTVPGHPAASTWGVYAAEGPGPALTASPVATGGDTGAAWLLDGTKPWCSLSRDLDAALVTARLAGDDARRGLFAVDLRAPEVQPVDAPWPARGLAEIPSTPVRFDRARATLVAEGSWYLDRPGFWWGAIGVAACWFGGAVGVARRLHAHAAARPDDRLLAMHLGAVDERLAAARVLLADAAARVDASGAATRGGRDAEPEEARAAGRVLAKRVRATVARTCEDVLRLSGHALGPGPLTQEDEHAKRVADLEVYVRQQHAERDDASLGVLLAAGPAPW</sequence>
<dbReference type="OrthoDB" id="107064at2"/>
<dbReference type="AlphaFoldDB" id="A0A7Z8K0C9"/>
<gene>
    <name evidence="1" type="ORF">FA014_05875</name>
</gene>
<proteinExistence type="predicted"/>
<reference evidence="1 2" key="1">
    <citation type="submission" date="2019-05" db="EMBL/GenBank/DDBJ databases">
        <title>Genome sequence of Cellulomonas hominis strain CS1.</title>
        <authorList>
            <person name="Belmont J."/>
            <person name="Maclea K.S."/>
        </authorList>
    </citation>
    <scope>NUCLEOTIDE SEQUENCE [LARGE SCALE GENOMIC DNA]</scope>
    <source>
        <strain evidence="1 2">CS1</strain>
    </source>
</reference>
<comment type="caution">
    <text evidence="1">The sequence shown here is derived from an EMBL/GenBank/DDBJ whole genome shotgun (WGS) entry which is preliminary data.</text>
</comment>
<name>A0A7Z8K0C9_9CELL</name>
<evidence type="ECO:0000313" key="1">
    <source>
        <dbReference type="EMBL" id="TKR24727.1"/>
    </source>
</evidence>
<evidence type="ECO:0000313" key="2">
    <source>
        <dbReference type="Proteomes" id="UP000308121"/>
    </source>
</evidence>
<organism evidence="1 2">
    <name type="scientific">Cellulomonas hominis</name>
    <dbReference type="NCBI Taxonomy" id="156981"/>
    <lineage>
        <taxon>Bacteria</taxon>
        <taxon>Bacillati</taxon>
        <taxon>Actinomycetota</taxon>
        <taxon>Actinomycetes</taxon>
        <taxon>Micrococcales</taxon>
        <taxon>Cellulomonadaceae</taxon>
        <taxon>Cellulomonas</taxon>
    </lineage>
</organism>
<dbReference type="RefSeq" id="WP_154728773.1">
    <property type="nucleotide sequence ID" value="NZ_SZYE01000028.1"/>
</dbReference>
<dbReference type="Proteomes" id="UP000308121">
    <property type="component" value="Unassembled WGS sequence"/>
</dbReference>
<dbReference type="EMBL" id="SZYE01000028">
    <property type="protein sequence ID" value="TKR24727.1"/>
    <property type="molecule type" value="Genomic_DNA"/>
</dbReference>
<dbReference type="Gene3D" id="2.40.110.10">
    <property type="entry name" value="Butyryl-CoA Dehydrogenase, subunit A, domain 2"/>
    <property type="match status" value="1"/>
</dbReference>
<accession>A0A7Z8K0C9</accession>
<dbReference type="SUPFAM" id="SSF56645">
    <property type="entry name" value="Acyl-CoA dehydrogenase NM domain-like"/>
    <property type="match status" value="1"/>
</dbReference>